<feature type="region of interest" description="Disordered" evidence="2">
    <location>
        <begin position="223"/>
        <end position="250"/>
    </location>
</feature>
<keyword evidence="1" id="KW-0862">Zinc</keyword>
<evidence type="ECO:0000256" key="1">
    <source>
        <dbReference type="PROSITE-ProRule" id="PRU00042"/>
    </source>
</evidence>
<name>A0ABM1TKE6_LIMPO</name>
<accession>A0ABM1TKE6</accession>
<dbReference type="SMART" id="SM00355">
    <property type="entry name" value="ZnF_C2H2"/>
    <property type="match status" value="1"/>
</dbReference>
<dbReference type="PROSITE" id="PS00028">
    <property type="entry name" value="ZINC_FINGER_C2H2_1"/>
    <property type="match status" value="1"/>
</dbReference>
<dbReference type="InterPro" id="IPR013087">
    <property type="entry name" value="Znf_C2H2_type"/>
</dbReference>
<dbReference type="Proteomes" id="UP000694941">
    <property type="component" value="Unplaced"/>
</dbReference>
<sequence length="549" mass="58803">MTTHSVGTLQILLRSAHLSEFTPVPPPDQCVVLAVTVRGGERPYSCTEDGCQKSFATQYSLKTHMHRHDKTVEETTSQSLTIYPKSSENLISSPAAELIPIANDTASSHIILSTVPPSGLTIPVSQQPEPLVNSSIINSAEILPTPITSSSIINLPLSSVRFEGVSSGNVTAYAVIPMGSLELAASNSSLTTEFPVSNLLVPENSSIKSLQLTYPSGLQVFAPSTSVPATNSSQDDDDESPPTNAEFQGNSSAVLEVVNVQLQTELDEENSETTVDIMSAAQAEICNCEPNKCRREEHGCCSSCPGNADICGEEEKQDFTGSAVVDQENVTGPIVALGCCPENADVCGEEQTESFAGSNEVASQEDVTRSTVALTYDVPEVKQSSCQTCDIRGACSASRNVTYQDVGVNTDPPIDAFEPVSVGSEFISNLSEISVPVSEEVFDGNLGIEAEKVRDQDIVVLEQDSPSSQEYPSFIGNFPDVTENCRFETMPTTETVIPALNMNSSVPLYNGSSVSTVNSEMVLVDYQSGQQKDYITMEFDSNLLNELQR</sequence>
<dbReference type="InterPro" id="IPR036236">
    <property type="entry name" value="Znf_C2H2_sf"/>
</dbReference>
<dbReference type="Gene3D" id="3.30.160.60">
    <property type="entry name" value="Classic Zinc Finger"/>
    <property type="match status" value="1"/>
</dbReference>
<dbReference type="RefSeq" id="XP_022256352.1">
    <property type="nucleotide sequence ID" value="XM_022400644.1"/>
</dbReference>
<dbReference type="GeneID" id="111089025"/>
<feature type="domain" description="C2H2-type" evidence="3">
    <location>
        <begin position="44"/>
        <end position="73"/>
    </location>
</feature>
<evidence type="ECO:0000256" key="2">
    <source>
        <dbReference type="SAM" id="MobiDB-lite"/>
    </source>
</evidence>
<evidence type="ECO:0000313" key="4">
    <source>
        <dbReference type="Proteomes" id="UP000694941"/>
    </source>
</evidence>
<keyword evidence="1" id="KW-0863">Zinc-finger</keyword>
<organism evidence="4 5">
    <name type="scientific">Limulus polyphemus</name>
    <name type="common">Atlantic horseshoe crab</name>
    <dbReference type="NCBI Taxonomy" id="6850"/>
    <lineage>
        <taxon>Eukaryota</taxon>
        <taxon>Metazoa</taxon>
        <taxon>Ecdysozoa</taxon>
        <taxon>Arthropoda</taxon>
        <taxon>Chelicerata</taxon>
        <taxon>Merostomata</taxon>
        <taxon>Xiphosura</taxon>
        <taxon>Limulidae</taxon>
        <taxon>Limulus</taxon>
    </lineage>
</organism>
<evidence type="ECO:0000313" key="5">
    <source>
        <dbReference type="RefSeq" id="XP_022256352.1"/>
    </source>
</evidence>
<gene>
    <name evidence="5" type="primary">LOC111089025</name>
</gene>
<keyword evidence="4" id="KW-1185">Reference proteome</keyword>
<reference evidence="5" key="1">
    <citation type="submission" date="2025-08" db="UniProtKB">
        <authorList>
            <consortium name="RefSeq"/>
        </authorList>
    </citation>
    <scope>IDENTIFICATION</scope>
    <source>
        <tissue evidence="5">Muscle</tissue>
    </source>
</reference>
<feature type="compositionally biased region" description="Polar residues" evidence="2">
    <location>
        <begin position="223"/>
        <end position="233"/>
    </location>
</feature>
<proteinExistence type="predicted"/>
<evidence type="ECO:0000259" key="3">
    <source>
        <dbReference type="PROSITE" id="PS50157"/>
    </source>
</evidence>
<keyword evidence="1" id="KW-0479">Metal-binding</keyword>
<feature type="compositionally biased region" description="Polar residues" evidence="2">
    <location>
        <begin position="241"/>
        <end position="250"/>
    </location>
</feature>
<dbReference type="SUPFAM" id="SSF57667">
    <property type="entry name" value="beta-beta-alpha zinc fingers"/>
    <property type="match status" value="1"/>
</dbReference>
<protein>
    <submittedName>
        <fullName evidence="5">Uncharacterized protein LOC111089025</fullName>
    </submittedName>
</protein>
<dbReference type="PROSITE" id="PS50157">
    <property type="entry name" value="ZINC_FINGER_C2H2_2"/>
    <property type="match status" value="1"/>
</dbReference>